<dbReference type="InterPro" id="IPR029044">
    <property type="entry name" value="Nucleotide-diphossugar_trans"/>
</dbReference>
<comment type="cofactor">
    <cofactor evidence="1">
        <name>Mn(2+)</name>
        <dbReference type="ChEBI" id="CHEBI:29035"/>
    </cofactor>
</comment>
<dbReference type="GO" id="GO:0005794">
    <property type="term" value="C:Golgi apparatus"/>
    <property type="evidence" value="ECO:0007669"/>
    <property type="project" value="TreeGrafter"/>
</dbReference>
<keyword evidence="7 12" id="KW-0472">Membrane</keyword>
<evidence type="ECO:0000256" key="1">
    <source>
        <dbReference type="ARBA" id="ARBA00001936"/>
    </source>
</evidence>
<evidence type="ECO:0000256" key="12">
    <source>
        <dbReference type="SAM" id="Phobius"/>
    </source>
</evidence>
<feature type="transmembrane region" description="Helical" evidence="12">
    <location>
        <begin position="6"/>
        <end position="29"/>
    </location>
</feature>
<name>H0V4U4_CAVPO</name>
<reference evidence="14" key="2">
    <citation type="submission" date="2025-08" db="UniProtKB">
        <authorList>
            <consortium name="Ensembl"/>
        </authorList>
    </citation>
    <scope>IDENTIFICATION</scope>
    <source>
        <strain evidence="14">2N</strain>
    </source>
</reference>
<dbReference type="RefSeq" id="XP_063106847.1">
    <property type="nucleotide sequence ID" value="XM_063250777.1"/>
</dbReference>
<keyword evidence="15" id="KW-1185">Reference proteome</keyword>
<sequence>MRYNMIQYLFYGSSIFGIGTVLFCLYFHLEHMSSPYKKTQEPASAWSHAYQQAPQAPEKIRKQRRILDWAEEKTQIEQKPKSPLNQNINYSDPELFNGYLEYGFNVIVSRSLGHDREVPDTRDKSCRHRHYPLHLPTASVIICFHNEEFNALLRTVSSVVYLTPPYLLEEIILVDDMSKFDDLKSKLNYYLESFRDKVQLVRNKKREGLIRARMIGAWYASGEVLVFLDSHCEVNRVWLEPLLAAISKDSRTVVTPVIDIIDGISLQYLPSPLVRGAFDWKLQFKWDSVFSYETDSEGSPTNPIRSPAMAGGIFAMHRPFFYELGEYDKDMDLWGGENLELSLRIWMCGGQLLIIPCSRVGHITKLYSKPDSALSKAVARNHLRLVHVWLDEYKEQFFLRNPDLKSMTYGNISERVQLRKQLGCRSFQWYLDTIFPELEASMYS</sequence>
<evidence type="ECO:0000256" key="5">
    <source>
        <dbReference type="ARBA" id="ARBA00022968"/>
    </source>
</evidence>
<dbReference type="Pfam" id="PF00535">
    <property type="entry name" value="Glycos_transf_2"/>
    <property type="match status" value="1"/>
</dbReference>
<dbReference type="CDD" id="cd02510">
    <property type="entry name" value="pp-GalNAc-T"/>
    <property type="match status" value="1"/>
</dbReference>
<comment type="similarity">
    <text evidence="2">Belongs to the glycosyltransferase 2 family. GalNAc-T subfamily.</text>
</comment>
<evidence type="ECO:0000256" key="7">
    <source>
        <dbReference type="ARBA" id="ARBA00023136"/>
    </source>
</evidence>
<keyword evidence="8" id="KW-1015">Disulfide bond</keyword>
<proteinExistence type="inferred from homology"/>
<dbReference type="Proteomes" id="UP000005447">
    <property type="component" value="Unassembled WGS sequence"/>
</dbReference>
<keyword evidence="10" id="KW-0464">Manganese</keyword>
<dbReference type="Bgee" id="ENSCPOG00000005168">
    <property type="expression patterns" value="Expressed in testis"/>
</dbReference>
<dbReference type="PANTHER" id="PTHR11675:SF17">
    <property type="entry name" value="INACTIVE POLYPEPTIDE N-ACETYLGALACTOSAMINYLTRANSFERASE-LIKE PROTEIN 5"/>
    <property type="match status" value="1"/>
</dbReference>
<evidence type="ECO:0000313" key="15">
    <source>
        <dbReference type="Proteomes" id="UP000005447"/>
    </source>
</evidence>
<evidence type="ECO:0000313" key="14">
    <source>
        <dbReference type="Ensembl" id="ENSCPOP00000004649.2"/>
    </source>
</evidence>
<accession>H0V4U4</accession>
<evidence type="ECO:0000256" key="8">
    <source>
        <dbReference type="ARBA" id="ARBA00023157"/>
    </source>
</evidence>
<dbReference type="SUPFAM" id="SSF53448">
    <property type="entry name" value="Nucleotide-diphospho-sugar transferases"/>
    <property type="match status" value="1"/>
</dbReference>
<protein>
    <submittedName>
        <fullName evidence="14">Polypeptide N-acetylgalactosaminyltransferase like 5</fullName>
    </submittedName>
</protein>
<keyword evidence="3 12" id="KW-0812">Transmembrane</keyword>
<reference evidence="15" key="1">
    <citation type="journal article" date="2011" name="Nature">
        <title>A high-resolution map of human evolutionary constraint using 29 mammals.</title>
        <authorList>
            <person name="Lindblad-Toh K."/>
            <person name="Garber M."/>
            <person name="Zuk O."/>
            <person name="Lin M.F."/>
            <person name="Parker B.J."/>
            <person name="Washietl S."/>
            <person name="Kheradpour P."/>
            <person name="Ernst J."/>
            <person name="Jordan G."/>
            <person name="Mauceli E."/>
            <person name="Ward L.D."/>
            <person name="Lowe C.B."/>
            <person name="Holloway A.K."/>
            <person name="Clamp M."/>
            <person name="Gnerre S."/>
            <person name="Alfoldi J."/>
            <person name="Beal K."/>
            <person name="Chang J."/>
            <person name="Clawson H."/>
            <person name="Cuff J."/>
            <person name="Di Palma F."/>
            <person name="Fitzgerald S."/>
            <person name="Flicek P."/>
            <person name="Guttman M."/>
            <person name="Hubisz M.J."/>
            <person name="Jaffe D.B."/>
            <person name="Jungreis I."/>
            <person name="Kent W.J."/>
            <person name="Kostka D."/>
            <person name="Lara M."/>
            <person name="Martins A.L."/>
            <person name="Massingham T."/>
            <person name="Moltke I."/>
            <person name="Raney B.J."/>
            <person name="Rasmussen M.D."/>
            <person name="Robinson J."/>
            <person name="Stark A."/>
            <person name="Vilella A.J."/>
            <person name="Wen J."/>
            <person name="Xie X."/>
            <person name="Zody M.C."/>
            <person name="Baldwin J."/>
            <person name="Bloom T."/>
            <person name="Chin C.W."/>
            <person name="Heiman D."/>
            <person name="Nicol R."/>
            <person name="Nusbaum C."/>
            <person name="Young S."/>
            <person name="Wilkinson J."/>
            <person name="Worley K.C."/>
            <person name="Kovar C.L."/>
            <person name="Muzny D.M."/>
            <person name="Gibbs R.A."/>
            <person name="Cree A."/>
            <person name="Dihn H.H."/>
            <person name="Fowler G."/>
            <person name="Jhangiani S."/>
            <person name="Joshi V."/>
            <person name="Lee S."/>
            <person name="Lewis L.R."/>
            <person name="Nazareth L.V."/>
            <person name="Okwuonu G."/>
            <person name="Santibanez J."/>
            <person name="Warren W.C."/>
            <person name="Mardis E.R."/>
            <person name="Weinstock G.M."/>
            <person name="Wilson R.K."/>
            <person name="Delehaunty K."/>
            <person name="Dooling D."/>
            <person name="Fronik C."/>
            <person name="Fulton L."/>
            <person name="Fulton B."/>
            <person name="Graves T."/>
            <person name="Minx P."/>
            <person name="Sodergren E."/>
            <person name="Birney E."/>
            <person name="Margulies E.H."/>
            <person name="Herrero J."/>
            <person name="Green E.D."/>
            <person name="Haussler D."/>
            <person name="Siepel A."/>
            <person name="Goldman N."/>
            <person name="Pollard K.S."/>
            <person name="Pedersen J.S."/>
            <person name="Lander E.S."/>
            <person name="Kellis M."/>
        </authorList>
    </citation>
    <scope>NUCLEOTIDE SEQUENCE [LARGE SCALE GENOMIC DNA]</scope>
    <source>
        <strain evidence="15">2N</strain>
    </source>
</reference>
<dbReference type="Ensembl" id="ENSCPOT00000005223.3">
    <property type="protein sequence ID" value="ENSCPOP00000004649.2"/>
    <property type="gene ID" value="ENSCPOG00000005168.4"/>
</dbReference>
<dbReference type="RefSeq" id="XP_063106849.1">
    <property type="nucleotide sequence ID" value="XM_063250779.1"/>
</dbReference>
<evidence type="ECO:0000256" key="4">
    <source>
        <dbReference type="ARBA" id="ARBA00022723"/>
    </source>
</evidence>
<dbReference type="GeneTree" id="ENSGT00940000162156"/>
<dbReference type="RefSeq" id="XP_063106846.1">
    <property type="nucleotide sequence ID" value="XM_063250776.1"/>
</dbReference>
<keyword evidence="6 12" id="KW-1133">Transmembrane helix</keyword>
<dbReference type="eggNOG" id="KOG3736">
    <property type="taxonomic scope" value="Eukaryota"/>
</dbReference>
<evidence type="ECO:0000256" key="11">
    <source>
        <dbReference type="ARBA" id="ARBA00060399"/>
    </source>
</evidence>
<dbReference type="GeneID" id="100715597"/>
<dbReference type="FunCoup" id="H0V4U4">
    <property type="interactions" value="78"/>
</dbReference>
<dbReference type="EMBL" id="AAKN02032936">
    <property type="status" value="NOT_ANNOTATED_CDS"/>
    <property type="molecule type" value="Genomic_DNA"/>
</dbReference>
<evidence type="ECO:0000256" key="6">
    <source>
        <dbReference type="ARBA" id="ARBA00022989"/>
    </source>
</evidence>
<comment type="subcellular location">
    <subcellularLocation>
        <location evidence="11">Endomembrane system</location>
        <topology evidence="11">Single-pass type II membrane protein</topology>
    </subcellularLocation>
</comment>
<dbReference type="Gene3D" id="3.90.550.10">
    <property type="entry name" value="Spore Coat Polysaccharide Biosynthesis Protein SpsA, Chain A"/>
    <property type="match status" value="1"/>
</dbReference>
<evidence type="ECO:0000256" key="2">
    <source>
        <dbReference type="ARBA" id="ARBA00005680"/>
    </source>
</evidence>
<organism evidence="14 15">
    <name type="scientific">Cavia porcellus</name>
    <name type="common">Guinea pig</name>
    <dbReference type="NCBI Taxonomy" id="10141"/>
    <lineage>
        <taxon>Eukaryota</taxon>
        <taxon>Metazoa</taxon>
        <taxon>Chordata</taxon>
        <taxon>Craniata</taxon>
        <taxon>Vertebrata</taxon>
        <taxon>Euteleostomi</taxon>
        <taxon>Mammalia</taxon>
        <taxon>Eutheria</taxon>
        <taxon>Euarchontoglires</taxon>
        <taxon>Glires</taxon>
        <taxon>Rodentia</taxon>
        <taxon>Hystricomorpha</taxon>
        <taxon>Caviidae</taxon>
        <taxon>Cavia</taxon>
    </lineage>
</organism>
<evidence type="ECO:0000256" key="10">
    <source>
        <dbReference type="ARBA" id="ARBA00023211"/>
    </source>
</evidence>
<dbReference type="RefSeq" id="XP_063106848.1">
    <property type="nucleotide sequence ID" value="XM_063250778.1"/>
</dbReference>
<dbReference type="FunFam" id="3.90.550.10:FF:000053">
    <property type="entry name" value="Polypeptide N-acetylgalactosaminyltransferase"/>
    <property type="match status" value="1"/>
</dbReference>
<dbReference type="AlphaFoldDB" id="H0V4U4"/>
<feature type="domain" description="Glycosyltransferase 2-like" evidence="13">
    <location>
        <begin position="139"/>
        <end position="317"/>
    </location>
</feature>
<keyword evidence="9" id="KW-0325">Glycoprotein</keyword>
<keyword evidence="4" id="KW-0479">Metal-binding</keyword>
<dbReference type="STRING" id="10141.ENSCPOP00000004649"/>
<dbReference type="PANTHER" id="PTHR11675">
    <property type="entry name" value="N-ACETYLGALACTOSAMINYLTRANSFERASE"/>
    <property type="match status" value="1"/>
</dbReference>
<dbReference type="OMA" id="FNWHLQF"/>
<dbReference type="VEuPathDB" id="HostDB:ENSCPOG00000005168"/>
<keyword evidence="5" id="KW-0735">Signal-anchor</keyword>
<dbReference type="InterPro" id="IPR001173">
    <property type="entry name" value="Glyco_trans_2-like"/>
</dbReference>
<dbReference type="InterPro" id="IPR045885">
    <property type="entry name" value="GalNAc-T"/>
</dbReference>
<evidence type="ECO:0000256" key="9">
    <source>
        <dbReference type="ARBA" id="ARBA00023180"/>
    </source>
</evidence>
<dbReference type="InParanoid" id="H0V4U4"/>
<evidence type="ECO:0000256" key="3">
    <source>
        <dbReference type="ARBA" id="ARBA00022692"/>
    </source>
</evidence>
<evidence type="ECO:0000259" key="13">
    <source>
        <dbReference type="Pfam" id="PF00535"/>
    </source>
</evidence>
<dbReference type="GO" id="GO:0007286">
    <property type="term" value="P:spermatid development"/>
    <property type="evidence" value="ECO:0007669"/>
    <property type="project" value="Ensembl"/>
</dbReference>
<gene>
    <name evidence="14" type="primary">GALNTL5</name>
</gene>
<dbReference type="GO" id="GO:0046872">
    <property type="term" value="F:metal ion binding"/>
    <property type="evidence" value="ECO:0007669"/>
    <property type="project" value="UniProtKB-KW"/>
</dbReference>
<dbReference type="HOGENOM" id="CLU_013477_0_0_1"/>
<reference evidence="14" key="3">
    <citation type="submission" date="2025-09" db="UniProtKB">
        <authorList>
            <consortium name="Ensembl"/>
        </authorList>
    </citation>
    <scope>IDENTIFICATION</scope>
    <source>
        <strain evidence="14">2N</strain>
    </source>
</reference>